<dbReference type="InterPro" id="IPR016639">
    <property type="entry name" value="GST_Omega/GSH"/>
</dbReference>
<feature type="binding site" evidence="2">
    <location>
        <begin position="115"/>
        <end position="118"/>
    </location>
    <ligand>
        <name>glutathione</name>
        <dbReference type="ChEBI" id="CHEBI:57925"/>
    </ligand>
</feature>
<dbReference type="CDD" id="cd03190">
    <property type="entry name" value="GST_C_Omega_like"/>
    <property type="match status" value="1"/>
</dbReference>
<feature type="site" description="Lowers pKa of active site Cys" evidence="3">
    <location>
        <position position="288"/>
    </location>
</feature>
<dbReference type="SUPFAM" id="SSF47616">
    <property type="entry name" value="GST C-terminal domain-like"/>
    <property type="match status" value="1"/>
</dbReference>
<name>A0A3D8T8H0_9HELO</name>
<dbReference type="PANTHER" id="PTHR32419">
    <property type="entry name" value="GLUTATHIONYL-HYDROQUINONE REDUCTASE"/>
    <property type="match status" value="1"/>
</dbReference>
<dbReference type="Pfam" id="PF13410">
    <property type="entry name" value="GST_C_2"/>
    <property type="match status" value="1"/>
</dbReference>
<dbReference type="GO" id="GO:0005737">
    <property type="term" value="C:cytoplasm"/>
    <property type="evidence" value="ECO:0007669"/>
    <property type="project" value="TreeGrafter"/>
</dbReference>
<gene>
    <name evidence="5" type="ORF">BP5796_00061</name>
</gene>
<dbReference type="Proteomes" id="UP000256328">
    <property type="component" value="Unassembled WGS sequence"/>
</dbReference>
<dbReference type="InterPro" id="IPR047047">
    <property type="entry name" value="GST_Omega-like_C"/>
</dbReference>
<dbReference type="InterPro" id="IPR010987">
    <property type="entry name" value="Glutathione-S-Trfase_C-like"/>
</dbReference>
<feature type="active site" description="Nucleophile" evidence="1">
    <location>
        <position position="40"/>
    </location>
</feature>
<dbReference type="Gene3D" id="1.20.1050.10">
    <property type="match status" value="1"/>
</dbReference>
<dbReference type="SFLD" id="SFLDG01148">
    <property type="entry name" value="Xi_(cytGST)"/>
    <property type="match status" value="1"/>
</dbReference>
<dbReference type="EMBL" id="PDLN01000001">
    <property type="protein sequence ID" value="RDW94298.1"/>
    <property type="molecule type" value="Genomic_DNA"/>
</dbReference>
<sequence length="335" mass="38619">MASEASSTTFKDGAWHGMIEPNGPFPPEKGRYHMYIGLFCPFAHRANLIRYLKGLTEIISISVVKPYPKGDEKGWPGWKLPTSDDEYAGATVDHLFHSEYLHDVYFRDKKDYAGRYTVPLVWDTKTDQIVNNESLEILRNWNTGFDTIIPEEFRERDFYPENLRAQIDEIGKWMQDDVNTGVYKAGFASDQETYEKNVVPVFNALNKLEKILSQGKGPYLLGDALTELDIRLYPTIIRFDTVYVQHFKCNLGTIRHDYPLLNNWLKNLYWNVKGFKESTDFRHIKENYTKSHYLINPLAITPLGPTPDVETGYEADWSKLRKGGVYDQALGLVAP</sequence>
<organism evidence="5 6">
    <name type="scientific">Coleophoma crateriformis</name>
    <dbReference type="NCBI Taxonomy" id="565419"/>
    <lineage>
        <taxon>Eukaryota</taxon>
        <taxon>Fungi</taxon>
        <taxon>Dikarya</taxon>
        <taxon>Ascomycota</taxon>
        <taxon>Pezizomycotina</taxon>
        <taxon>Leotiomycetes</taxon>
        <taxon>Helotiales</taxon>
        <taxon>Dermateaceae</taxon>
        <taxon>Coleophoma</taxon>
    </lineage>
</organism>
<dbReference type="InterPro" id="IPR040079">
    <property type="entry name" value="Glutathione_S-Trfase"/>
</dbReference>
<protein>
    <submittedName>
        <fullName evidence="5">Glutathione S-transferas-like protein</fullName>
    </submittedName>
</protein>
<dbReference type="AlphaFoldDB" id="A0A3D8T8H0"/>
<evidence type="ECO:0000256" key="2">
    <source>
        <dbReference type="PIRSR" id="PIRSR015753-2"/>
    </source>
</evidence>
<dbReference type="SUPFAM" id="SSF52833">
    <property type="entry name" value="Thioredoxin-like"/>
    <property type="match status" value="1"/>
</dbReference>
<dbReference type="SFLD" id="SFLDS00019">
    <property type="entry name" value="Glutathione_Transferase_(cytos"/>
    <property type="match status" value="1"/>
</dbReference>
<proteinExistence type="predicted"/>
<dbReference type="OrthoDB" id="2309723at2759"/>
<dbReference type="InterPro" id="IPR036282">
    <property type="entry name" value="Glutathione-S-Trfase_C_sf"/>
</dbReference>
<evidence type="ECO:0000259" key="4">
    <source>
        <dbReference type="PROSITE" id="PS50405"/>
    </source>
</evidence>
<keyword evidence="6" id="KW-1185">Reference proteome</keyword>
<dbReference type="PROSITE" id="PS50405">
    <property type="entry name" value="GST_CTER"/>
    <property type="match status" value="1"/>
</dbReference>
<evidence type="ECO:0000256" key="3">
    <source>
        <dbReference type="PIRSR" id="PIRSR015753-3"/>
    </source>
</evidence>
<feature type="binding site" evidence="2">
    <location>
        <begin position="133"/>
        <end position="134"/>
    </location>
    <ligand>
        <name>glutathione</name>
        <dbReference type="ChEBI" id="CHEBI:57925"/>
    </ligand>
</feature>
<evidence type="ECO:0000256" key="1">
    <source>
        <dbReference type="PIRSR" id="PIRSR015753-1"/>
    </source>
</evidence>
<feature type="active site" description="Proton donor/acceptor" evidence="1">
    <location>
        <position position="183"/>
    </location>
</feature>
<evidence type="ECO:0000313" key="5">
    <source>
        <dbReference type="EMBL" id="RDW94298.1"/>
    </source>
</evidence>
<comment type="caution">
    <text evidence="5">The sequence shown here is derived from an EMBL/GenBank/DDBJ whole genome shotgun (WGS) entry which is preliminary data.</text>
</comment>
<dbReference type="InterPro" id="IPR004045">
    <property type="entry name" value="Glutathione_S-Trfase_N"/>
</dbReference>
<dbReference type="PIRSF" id="PIRSF015753">
    <property type="entry name" value="GST"/>
    <property type="match status" value="1"/>
</dbReference>
<dbReference type="GO" id="GO:0004364">
    <property type="term" value="F:glutathione transferase activity"/>
    <property type="evidence" value="ECO:0007669"/>
    <property type="project" value="InterPro"/>
</dbReference>
<reference evidence="5 6" key="1">
    <citation type="journal article" date="2018" name="IMA Fungus">
        <title>IMA Genome-F 9: Draft genome sequence of Annulohypoxylon stygium, Aspergillus mulundensis, Berkeleyomyces basicola (syn. Thielaviopsis basicola), Ceratocystis smalleyi, two Cercospora beticola strains, Coleophoma cylindrospora, Fusarium fracticaudum, Phialophora cf. hyalina, and Morchella septimelata.</title>
        <authorList>
            <person name="Wingfield B.D."/>
            <person name="Bills G.F."/>
            <person name="Dong Y."/>
            <person name="Huang W."/>
            <person name="Nel W.J."/>
            <person name="Swalarsk-Parry B.S."/>
            <person name="Vaghefi N."/>
            <person name="Wilken P.M."/>
            <person name="An Z."/>
            <person name="de Beer Z.W."/>
            <person name="De Vos L."/>
            <person name="Chen L."/>
            <person name="Duong T.A."/>
            <person name="Gao Y."/>
            <person name="Hammerbacher A."/>
            <person name="Kikkert J.R."/>
            <person name="Li Y."/>
            <person name="Li H."/>
            <person name="Li K."/>
            <person name="Li Q."/>
            <person name="Liu X."/>
            <person name="Ma X."/>
            <person name="Naidoo K."/>
            <person name="Pethybridge S.J."/>
            <person name="Sun J."/>
            <person name="Steenkamp E.T."/>
            <person name="van der Nest M.A."/>
            <person name="van Wyk S."/>
            <person name="Wingfield M.J."/>
            <person name="Xiong C."/>
            <person name="Yue Q."/>
            <person name="Zhang X."/>
        </authorList>
    </citation>
    <scope>NUCLEOTIDE SEQUENCE [LARGE SCALE GENOMIC DNA]</scope>
    <source>
        <strain evidence="5 6">BP5796</strain>
    </source>
</reference>
<dbReference type="Gene3D" id="3.40.30.10">
    <property type="entry name" value="Glutaredoxin"/>
    <property type="match status" value="1"/>
</dbReference>
<feature type="binding site" evidence="2">
    <location>
        <position position="78"/>
    </location>
    <ligand>
        <name>glutathione</name>
        <dbReference type="ChEBI" id="CHEBI:57925"/>
    </ligand>
</feature>
<accession>A0A3D8T8H0</accession>
<feature type="domain" description="GST C-terminal" evidence="4">
    <location>
        <begin position="160"/>
        <end position="291"/>
    </location>
</feature>
<dbReference type="InterPro" id="IPR036249">
    <property type="entry name" value="Thioredoxin-like_sf"/>
</dbReference>
<feature type="site" description="Lowers pKa of active site Cys" evidence="3">
    <location>
        <position position="243"/>
    </location>
</feature>
<evidence type="ECO:0000313" key="6">
    <source>
        <dbReference type="Proteomes" id="UP000256328"/>
    </source>
</evidence>
<dbReference type="SFLD" id="SFLDG01206">
    <property type="entry name" value="Xi.1"/>
    <property type="match status" value="1"/>
</dbReference>
<dbReference type="Pfam" id="PF13409">
    <property type="entry name" value="GST_N_2"/>
    <property type="match status" value="1"/>
</dbReference>
<dbReference type="PANTHER" id="PTHR32419:SF23">
    <property type="entry name" value="GLUTATHIONE S-TRANSFERASE (EUROFUNG)"/>
    <property type="match status" value="1"/>
</dbReference>